<feature type="region of interest" description="Disordered" evidence="1">
    <location>
        <begin position="72"/>
        <end position="100"/>
    </location>
</feature>
<feature type="compositionally biased region" description="Low complexity" evidence="1">
    <location>
        <begin position="84"/>
        <end position="94"/>
    </location>
</feature>
<dbReference type="PANTHER" id="PTHR37540:SF5">
    <property type="entry name" value="TRANSCRIPTION FACTOR DOMAIN-CONTAINING PROTEIN"/>
    <property type="match status" value="1"/>
</dbReference>
<sequence length="339" mass="37969">MAAPSRFVFIHHDETEHSQTKSSRSVVRSAAAVYSHRVAPRRGSRIAKAARRGQNHGMASFDSIPTALAACTPARSPSSDEELPLSSSESTETSLAHRDAHYGPQPTLYYTLLDKGRSDPFYTYPVEHHKWFDWLFEFWYGYVLPLGKPHIRANDEILAEYTHWSRRQEISEPCLFYTSLFLATGIPVTRGLITIEAALWLRGMAVKTLQEALNDPDRALTNATISAVTRVALHEHIYGNRQLSQDVHRPAQKRMIAMRGGLEAVGMPDSVLHMMAWSDAIMAAESSTPSNFTEYSDYLARRGIYRFAPAEAINATAIVSPQRHKHPGYDKMTISAALN</sequence>
<proteinExistence type="predicted"/>
<accession>A0AAQ3M3V3</accession>
<evidence type="ECO:0000313" key="3">
    <source>
        <dbReference type="Proteomes" id="UP001303373"/>
    </source>
</evidence>
<gene>
    <name evidence="2" type="ORF">R9X50_00417200</name>
</gene>
<protein>
    <submittedName>
        <fullName evidence="2">Uncharacterized protein</fullName>
    </submittedName>
</protein>
<dbReference type="PANTHER" id="PTHR37540">
    <property type="entry name" value="TRANSCRIPTION FACTOR (ACR-2), PUTATIVE-RELATED-RELATED"/>
    <property type="match status" value="1"/>
</dbReference>
<keyword evidence="3" id="KW-1185">Reference proteome</keyword>
<dbReference type="AlphaFoldDB" id="A0AAQ3M3V3"/>
<dbReference type="Proteomes" id="UP001303373">
    <property type="component" value="Chromosome 6"/>
</dbReference>
<name>A0AAQ3M3V3_9PEZI</name>
<evidence type="ECO:0000256" key="1">
    <source>
        <dbReference type="SAM" id="MobiDB-lite"/>
    </source>
</evidence>
<dbReference type="EMBL" id="CP138585">
    <property type="protein sequence ID" value="WPH01332.1"/>
    <property type="molecule type" value="Genomic_DNA"/>
</dbReference>
<reference evidence="2 3" key="1">
    <citation type="submission" date="2023-11" db="EMBL/GenBank/DDBJ databases">
        <title>An acidophilic fungus is an integral part of prey digestion in a carnivorous sundew plant.</title>
        <authorList>
            <person name="Tsai I.J."/>
        </authorList>
    </citation>
    <scope>NUCLEOTIDE SEQUENCE [LARGE SCALE GENOMIC DNA]</scope>
    <source>
        <strain evidence="2">169a</strain>
    </source>
</reference>
<organism evidence="2 3">
    <name type="scientific">Acrodontium crateriforme</name>
    <dbReference type="NCBI Taxonomy" id="150365"/>
    <lineage>
        <taxon>Eukaryota</taxon>
        <taxon>Fungi</taxon>
        <taxon>Dikarya</taxon>
        <taxon>Ascomycota</taxon>
        <taxon>Pezizomycotina</taxon>
        <taxon>Dothideomycetes</taxon>
        <taxon>Dothideomycetidae</taxon>
        <taxon>Mycosphaerellales</taxon>
        <taxon>Teratosphaeriaceae</taxon>
        <taxon>Acrodontium</taxon>
    </lineage>
</organism>
<evidence type="ECO:0000313" key="2">
    <source>
        <dbReference type="EMBL" id="WPH01332.1"/>
    </source>
</evidence>